<dbReference type="PANTHER" id="PTHR31727">
    <property type="entry name" value="OLEOYL-ACYL CARRIER PROTEIN THIOESTERASE 1, CHLOROPLASTIC"/>
    <property type="match status" value="1"/>
</dbReference>
<evidence type="ECO:0000313" key="10">
    <source>
        <dbReference type="EMBL" id="CRL33896.1"/>
    </source>
</evidence>
<dbReference type="AlphaFoldDB" id="A0A0M6WFN2"/>
<evidence type="ECO:0000313" key="12">
    <source>
        <dbReference type="Proteomes" id="UP000049472"/>
    </source>
</evidence>
<evidence type="ECO:0000313" key="11">
    <source>
        <dbReference type="EMBL" id="MCB6960982.1"/>
    </source>
</evidence>
<dbReference type="InterPro" id="IPR045023">
    <property type="entry name" value="FATA/B"/>
</dbReference>
<dbReference type="InterPro" id="IPR049427">
    <property type="entry name" value="Acyl-ACP_TE_C"/>
</dbReference>
<dbReference type="Gene3D" id="3.10.129.10">
    <property type="entry name" value="Hotdog Thioesterase"/>
    <property type="match status" value="1"/>
</dbReference>
<keyword evidence="7" id="KW-0275">Fatty acid biosynthesis</keyword>
<organism evidence="10 12">
    <name type="scientific">Agathobacter rectalis</name>
    <dbReference type="NCBI Taxonomy" id="39491"/>
    <lineage>
        <taxon>Bacteria</taxon>
        <taxon>Bacillati</taxon>
        <taxon>Bacillota</taxon>
        <taxon>Clostridia</taxon>
        <taxon>Lachnospirales</taxon>
        <taxon>Lachnospiraceae</taxon>
        <taxon>Agathobacter</taxon>
    </lineage>
</organism>
<feature type="domain" description="Acyl-ACP thioesterase-like C-terminal" evidence="9">
    <location>
        <begin position="155"/>
        <end position="210"/>
    </location>
</feature>
<evidence type="ECO:0000256" key="3">
    <source>
        <dbReference type="ARBA" id="ARBA00022801"/>
    </source>
</evidence>
<evidence type="ECO:0000256" key="1">
    <source>
        <dbReference type="ARBA" id="ARBA00006500"/>
    </source>
</evidence>
<dbReference type="InterPro" id="IPR029069">
    <property type="entry name" value="HotDog_dom_sf"/>
</dbReference>
<evidence type="ECO:0000256" key="6">
    <source>
        <dbReference type="ARBA" id="ARBA00023098"/>
    </source>
</evidence>
<evidence type="ECO:0000256" key="4">
    <source>
        <dbReference type="ARBA" id="ARBA00022832"/>
    </source>
</evidence>
<dbReference type="EMBL" id="JAJCJQ010000011">
    <property type="protein sequence ID" value="MCB6960982.1"/>
    <property type="molecule type" value="Genomic_DNA"/>
</dbReference>
<reference evidence="10" key="2">
    <citation type="submission" date="2015-05" db="EMBL/GenBank/DDBJ databases">
        <authorList>
            <person name="Wang D.B."/>
            <person name="Wang M."/>
        </authorList>
    </citation>
    <scope>NUCLEOTIDE SEQUENCE [LARGE SCALE GENOMIC DNA]</scope>
    <source>
        <strain evidence="10">T1-815</strain>
    </source>
</reference>
<comment type="similarity">
    <text evidence="1">Belongs to the acyl-ACP thioesterase family.</text>
</comment>
<dbReference type="CDD" id="cd00586">
    <property type="entry name" value="4HBT"/>
    <property type="match status" value="1"/>
</dbReference>
<evidence type="ECO:0000256" key="5">
    <source>
        <dbReference type="ARBA" id="ARBA00022946"/>
    </source>
</evidence>
<evidence type="ECO:0000259" key="9">
    <source>
        <dbReference type="Pfam" id="PF20791"/>
    </source>
</evidence>
<name>A0A0M6WFN2_9FIRM</name>
<feature type="domain" description="Acyl-ACP thioesterase N-terminal hotdog" evidence="8">
    <location>
        <begin position="8"/>
        <end position="129"/>
    </location>
</feature>
<proteinExistence type="inferred from homology"/>
<keyword evidence="3" id="KW-0378">Hydrolase</keyword>
<evidence type="ECO:0000256" key="7">
    <source>
        <dbReference type="ARBA" id="ARBA00023160"/>
    </source>
</evidence>
<accession>A0A0M6WFN2</accession>
<dbReference type="GO" id="GO:0000036">
    <property type="term" value="F:acyl carrier activity"/>
    <property type="evidence" value="ECO:0007669"/>
    <property type="project" value="TreeGrafter"/>
</dbReference>
<keyword evidence="2" id="KW-0444">Lipid biosynthesis</keyword>
<protein>
    <submittedName>
        <fullName evidence="11">Acyl-ACP thioesterase</fullName>
    </submittedName>
    <submittedName>
        <fullName evidence="10">Putative acyl-acyl carrier protein thioesterase</fullName>
    </submittedName>
</protein>
<gene>
    <name evidence="11" type="ORF">LIZ82_08815</name>
    <name evidence="10" type="ORF">T1815_06971</name>
</gene>
<keyword evidence="4" id="KW-0276">Fatty acid metabolism</keyword>
<evidence type="ECO:0000256" key="2">
    <source>
        <dbReference type="ARBA" id="ARBA00022516"/>
    </source>
</evidence>
<sequence>MAFSFDSRIRYSEVDSSCRLSLTGLTNYFQDCSVFHSQSHDVGIRFLADNHIAWVLSSWQICINRLPLLNEQVKISTWAYGMKAFYGYRNFTLEDTGGSTLAYANSVWVLVDTQTGRPVKVPQEFADTYGLEPQLKMECAKRKLHIPDDMEKKGEIVVPQFFIDSNHHMNNEKYVMLAQQLLPNDFEISELRVEYRKEAKLGDTVISYVKYTSKSVTVVLADTDKKPYSVVEFLSKPIPGK</sequence>
<dbReference type="PANTHER" id="PTHR31727:SF6">
    <property type="entry name" value="OLEOYL-ACYL CARRIER PROTEIN THIOESTERASE 1, CHLOROPLASTIC"/>
    <property type="match status" value="1"/>
</dbReference>
<dbReference type="InterPro" id="IPR002864">
    <property type="entry name" value="Acyl-ACP_thioesterase_NHD"/>
</dbReference>
<dbReference type="Pfam" id="PF01643">
    <property type="entry name" value="Acyl-ACP_TE"/>
    <property type="match status" value="1"/>
</dbReference>
<reference evidence="11" key="3">
    <citation type="submission" date="2021-10" db="EMBL/GenBank/DDBJ databases">
        <title>Collection of gut derived symbiotic bacterial strains cultured from healthy donors.</title>
        <authorList>
            <person name="Lin H."/>
            <person name="Littmann E."/>
            <person name="Kohout C."/>
            <person name="Pamer E.G."/>
        </authorList>
    </citation>
    <scope>NUCLEOTIDE SEQUENCE</scope>
    <source>
        <strain evidence="11">DFI.7.28A</strain>
    </source>
</reference>
<dbReference type="Proteomes" id="UP000049472">
    <property type="component" value="Unassembled WGS sequence"/>
</dbReference>
<keyword evidence="6" id="KW-0443">Lipid metabolism</keyword>
<keyword evidence="12" id="KW-1185">Reference proteome</keyword>
<dbReference type="SUPFAM" id="SSF54637">
    <property type="entry name" value="Thioesterase/thiol ester dehydrase-isomerase"/>
    <property type="match status" value="2"/>
</dbReference>
<dbReference type="Pfam" id="PF20791">
    <property type="entry name" value="Acyl-ACP_TE_C"/>
    <property type="match status" value="1"/>
</dbReference>
<keyword evidence="5" id="KW-0809">Transit peptide</keyword>
<reference evidence="12" key="1">
    <citation type="submission" date="2015-05" db="EMBL/GenBank/DDBJ databases">
        <authorList>
            <consortium name="Pathogen Informatics"/>
        </authorList>
    </citation>
    <scope>NUCLEOTIDE SEQUENCE [LARGE SCALE GENOMIC DNA]</scope>
    <source>
        <strain evidence="12">T1-815</strain>
    </source>
</reference>
<dbReference type="RefSeq" id="WP_055061142.1">
    <property type="nucleotide sequence ID" value="NZ_CP100127.1"/>
</dbReference>
<dbReference type="GO" id="GO:0016297">
    <property type="term" value="F:fatty acyl-[ACP] hydrolase activity"/>
    <property type="evidence" value="ECO:0007669"/>
    <property type="project" value="InterPro"/>
</dbReference>
<dbReference type="Proteomes" id="UP001197741">
    <property type="component" value="Unassembled WGS sequence"/>
</dbReference>
<dbReference type="EMBL" id="CVRQ01000009">
    <property type="protein sequence ID" value="CRL33896.1"/>
    <property type="molecule type" value="Genomic_DNA"/>
</dbReference>
<evidence type="ECO:0000259" key="8">
    <source>
        <dbReference type="Pfam" id="PF01643"/>
    </source>
</evidence>